<dbReference type="Proteomes" id="UP000186309">
    <property type="component" value="Chromosome"/>
</dbReference>
<accession>A0A1U7CQ13</accession>
<feature type="transmembrane region" description="Helical" evidence="1">
    <location>
        <begin position="51"/>
        <end position="74"/>
    </location>
</feature>
<keyword evidence="1" id="KW-0812">Transmembrane</keyword>
<protein>
    <submittedName>
        <fullName evidence="2">Uncharacterized protein</fullName>
    </submittedName>
</protein>
<keyword evidence="1" id="KW-0472">Membrane</keyword>
<evidence type="ECO:0000313" key="3">
    <source>
        <dbReference type="Proteomes" id="UP000186309"/>
    </source>
</evidence>
<dbReference type="KEGG" id="pbor:BSF38_02520"/>
<proteinExistence type="predicted"/>
<name>A0A1U7CQ13_9BACT</name>
<dbReference type="RefSeq" id="WP_076346056.1">
    <property type="nucleotide sequence ID" value="NZ_CP019082.1"/>
</dbReference>
<sequence>MSRPAAAPPSRLPLVLLGLMTLISFGGPFLIAVILWGGPQSGWPPDRPVEWVGVGLVLVLFAACFTACVTIGWWHVRPAPTTAAGDEPKHDR</sequence>
<organism evidence="2 3">
    <name type="scientific">Paludisphaera borealis</name>
    <dbReference type="NCBI Taxonomy" id="1387353"/>
    <lineage>
        <taxon>Bacteria</taxon>
        <taxon>Pseudomonadati</taxon>
        <taxon>Planctomycetota</taxon>
        <taxon>Planctomycetia</taxon>
        <taxon>Isosphaerales</taxon>
        <taxon>Isosphaeraceae</taxon>
        <taxon>Paludisphaera</taxon>
    </lineage>
</organism>
<dbReference type="AlphaFoldDB" id="A0A1U7CQ13"/>
<dbReference type="STRING" id="1387353.BSF38_02520"/>
<dbReference type="OrthoDB" id="291220at2"/>
<feature type="transmembrane region" description="Helical" evidence="1">
    <location>
        <begin position="12"/>
        <end position="36"/>
    </location>
</feature>
<evidence type="ECO:0000256" key="1">
    <source>
        <dbReference type="SAM" id="Phobius"/>
    </source>
</evidence>
<reference evidence="3" key="1">
    <citation type="submission" date="2016-12" db="EMBL/GenBank/DDBJ databases">
        <title>Comparative genomics of four Isosphaeraceae planctomycetes: a common pool of plasmids and glycoside hydrolase genes.</title>
        <authorList>
            <person name="Ivanova A."/>
        </authorList>
    </citation>
    <scope>NUCLEOTIDE SEQUENCE [LARGE SCALE GENOMIC DNA]</scope>
    <source>
        <strain evidence="3">PX4</strain>
    </source>
</reference>
<evidence type="ECO:0000313" key="2">
    <source>
        <dbReference type="EMBL" id="APW61017.1"/>
    </source>
</evidence>
<keyword evidence="3" id="KW-1185">Reference proteome</keyword>
<gene>
    <name evidence="2" type="ORF">BSF38_02520</name>
</gene>
<dbReference type="EMBL" id="CP019082">
    <property type="protein sequence ID" value="APW61017.1"/>
    <property type="molecule type" value="Genomic_DNA"/>
</dbReference>
<keyword evidence="1" id="KW-1133">Transmembrane helix</keyword>